<feature type="domain" description="SGNH hydrolase-type esterase" evidence="1">
    <location>
        <begin position="47"/>
        <end position="219"/>
    </location>
</feature>
<dbReference type="PANTHER" id="PTHR30383:SF5">
    <property type="entry name" value="SGNH HYDROLASE-TYPE ESTERASE DOMAIN-CONTAINING PROTEIN"/>
    <property type="match status" value="1"/>
</dbReference>
<dbReference type="RefSeq" id="WP_250096578.1">
    <property type="nucleotide sequence ID" value="NZ_JAKRYL010000010.1"/>
</dbReference>
<dbReference type="SUPFAM" id="SSF52266">
    <property type="entry name" value="SGNH hydrolase"/>
    <property type="match status" value="1"/>
</dbReference>
<evidence type="ECO:0000313" key="3">
    <source>
        <dbReference type="Proteomes" id="UP001139150"/>
    </source>
</evidence>
<name>A0A9X2CT75_9BACI</name>
<reference evidence="2" key="1">
    <citation type="submission" date="2022-02" db="EMBL/GenBank/DDBJ databases">
        <title>Halalkalibacter sp. nov. isolated from Lonar Lake, India.</title>
        <authorList>
            <person name="Joshi A."/>
            <person name="Thite S."/>
            <person name="Lodha T."/>
        </authorList>
    </citation>
    <scope>NUCLEOTIDE SEQUENCE</scope>
    <source>
        <strain evidence="2">MEB205</strain>
    </source>
</reference>
<dbReference type="Proteomes" id="UP001139150">
    <property type="component" value="Unassembled WGS sequence"/>
</dbReference>
<dbReference type="InterPro" id="IPR013830">
    <property type="entry name" value="SGNH_hydro"/>
</dbReference>
<dbReference type="InterPro" id="IPR036514">
    <property type="entry name" value="SGNH_hydro_sf"/>
</dbReference>
<gene>
    <name evidence="2" type="ORF">MF646_11175</name>
</gene>
<comment type="caution">
    <text evidence="2">The sequence shown here is derived from an EMBL/GenBank/DDBJ whole genome shotgun (WGS) entry which is preliminary data.</text>
</comment>
<dbReference type="PANTHER" id="PTHR30383">
    <property type="entry name" value="THIOESTERASE 1/PROTEASE 1/LYSOPHOSPHOLIPASE L1"/>
    <property type="match status" value="1"/>
</dbReference>
<proteinExistence type="predicted"/>
<dbReference type="AlphaFoldDB" id="A0A9X2CT75"/>
<dbReference type="Gene3D" id="3.40.50.1110">
    <property type="entry name" value="SGNH hydrolase"/>
    <property type="match status" value="1"/>
</dbReference>
<organism evidence="2 3">
    <name type="scientific">Halalkalibacter alkaliphilus</name>
    <dbReference type="NCBI Taxonomy" id="2917993"/>
    <lineage>
        <taxon>Bacteria</taxon>
        <taxon>Bacillati</taxon>
        <taxon>Bacillota</taxon>
        <taxon>Bacilli</taxon>
        <taxon>Bacillales</taxon>
        <taxon>Bacillaceae</taxon>
        <taxon>Halalkalibacter</taxon>
    </lineage>
</organism>
<evidence type="ECO:0000313" key="2">
    <source>
        <dbReference type="EMBL" id="MCL7747680.1"/>
    </source>
</evidence>
<dbReference type="EMBL" id="JAKRYL010000010">
    <property type="protein sequence ID" value="MCL7747680.1"/>
    <property type="molecule type" value="Genomic_DNA"/>
</dbReference>
<sequence>MLSKTKRPDMIKPGVFGGVVPADTRRNVFDYQNEVLIHHKVSIDFVFIGDSITDRWEIETYFGGNNRRLVNRGIGGDMTQFLRRRFVADVVQLNPKYVVIQIGINNTWPLDEWEPENRKEPEQIHNEVFEDIKAIVSEAKEVGIIPIVCSLLPTCIETNRQTEKRNELVIAINQTYKNLADEEGIIYVDYHTAMIDESGKTLQRELANDGIHPHVCGYDIMAHVLRSELSKHGISI</sequence>
<accession>A0A9X2CT75</accession>
<evidence type="ECO:0000259" key="1">
    <source>
        <dbReference type="Pfam" id="PF13472"/>
    </source>
</evidence>
<dbReference type="GO" id="GO:0004622">
    <property type="term" value="F:phosphatidylcholine lysophospholipase activity"/>
    <property type="evidence" value="ECO:0007669"/>
    <property type="project" value="TreeGrafter"/>
</dbReference>
<dbReference type="Pfam" id="PF13472">
    <property type="entry name" value="Lipase_GDSL_2"/>
    <property type="match status" value="1"/>
</dbReference>
<dbReference type="InterPro" id="IPR051532">
    <property type="entry name" value="Ester_Hydrolysis_Enzymes"/>
</dbReference>
<protein>
    <submittedName>
        <fullName evidence="2">GDSL-type esterase/lipase family protein</fullName>
    </submittedName>
</protein>
<keyword evidence="3" id="KW-1185">Reference proteome</keyword>